<evidence type="ECO:0000313" key="3">
    <source>
        <dbReference type="Proteomes" id="UP000664218"/>
    </source>
</evidence>
<dbReference type="AlphaFoldDB" id="A0A939KLR4"/>
<sequence length="73" mass="8067">MAVTVTNLSKDLILTFERFNDQGEPVGETRRVRNFKTTALPEDLHEVALMIAALSEQNCEGISMQDVSEITAA</sequence>
<comment type="caution">
    <text evidence="2">The sequence shown here is derived from an EMBL/GenBank/DDBJ whole genome shotgun (WGS) entry which is preliminary data.</text>
</comment>
<protein>
    <submittedName>
        <fullName evidence="2">DUF1659 domain-containing protein</fullName>
    </submittedName>
</protein>
<name>A0A939KLR4_9CLOT</name>
<dbReference type="Proteomes" id="UP000664218">
    <property type="component" value="Unassembled WGS sequence"/>
</dbReference>
<dbReference type="Pfam" id="PF07872">
    <property type="entry name" value="DUF1659"/>
    <property type="match status" value="1"/>
</dbReference>
<dbReference type="InterPro" id="IPR012454">
    <property type="entry name" value="DUF1659"/>
</dbReference>
<reference evidence="2" key="1">
    <citation type="submission" date="2021-03" db="EMBL/GenBank/DDBJ databases">
        <title>Proteiniclasticum marinus sp. nov., isolated from tidal flat sediment.</title>
        <authorList>
            <person name="Namirimu T."/>
            <person name="Yang J.-A."/>
            <person name="Yang S.-H."/>
            <person name="Kim Y.-J."/>
            <person name="Kwon K.K."/>
        </authorList>
    </citation>
    <scope>NUCLEOTIDE SEQUENCE</scope>
    <source>
        <strain evidence="2">SCR006</strain>
    </source>
</reference>
<gene>
    <name evidence="2" type="ORF">J3A84_13000</name>
</gene>
<dbReference type="EMBL" id="JAFNJU010000010">
    <property type="protein sequence ID" value="MBO1265950.1"/>
    <property type="molecule type" value="Genomic_DNA"/>
</dbReference>
<feature type="domain" description="DUF1659" evidence="1">
    <location>
        <begin position="2"/>
        <end position="71"/>
    </location>
</feature>
<evidence type="ECO:0000313" key="2">
    <source>
        <dbReference type="EMBL" id="MBO1265950.1"/>
    </source>
</evidence>
<proteinExistence type="predicted"/>
<keyword evidence="3" id="KW-1185">Reference proteome</keyword>
<organism evidence="2 3">
    <name type="scientific">Proteiniclasticum aestuarii</name>
    <dbReference type="NCBI Taxonomy" id="2817862"/>
    <lineage>
        <taxon>Bacteria</taxon>
        <taxon>Bacillati</taxon>
        <taxon>Bacillota</taxon>
        <taxon>Clostridia</taxon>
        <taxon>Eubacteriales</taxon>
        <taxon>Clostridiaceae</taxon>
        <taxon>Proteiniclasticum</taxon>
    </lineage>
</organism>
<evidence type="ECO:0000259" key="1">
    <source>
        <dbReference type="Pfam" id="PF07872"/>
    </source>
</evidence>
<accession>A0A939KLR4</accession>
<dbReference type="RefSeq" id="WP_207600465.1">
    <property type="nucleotide sequence ID" value="NZ_JAFNJU010000010.1"/>
</dbReference>